<feature type="compositionally biased region" description="Polar residues" evidence="1">
    <location>
        <begin position="103"/>
        <end position="118"/>
    </location>
</feature>
<comment type="caution">
    <text evidence="2">The sequence shown here is derived from an EMBL/GenBank/DDBJ whole genome shotgun (WGS) entry which is preliminary data.</text>
</comment>
<dbReference type="EMBL" id="PGCI01000101">
    <property type="protein sequence ID" value="PLW40517.1"/>
    <property type="molecule type" value="Genomic_DNA"/>
</dbReference>
<dbReference type="Proteomes" id="UP000235392">
    <property type="component" value="Unassembled WGS sequence"/>
</dbReference>
<dbReference type="AlphaFoldDB" id="A0A2N5USB0"/>
<organism evidence="2 3">
    <name type="scientific">Puccinia coronata f. sp. avenae</name>
    <dbReference type="NCBI Taxonomy" id="200324"/>
    <lineage>
        <taxon>Eukaryota</taxon>
        <taxon>Fungi</taxon>
        <taxon>Dikarya</taxon>
        <taxon>Basidiomycota</taxon>
        <taxon>Pucciniomycotina</taxon>
        <taxon>Pucciniomycetes</taxon>
        <taxon>Pucciniales</taxon>
        <taxon>Pucciniaceae</taxon>
        <taxon>Puccinia</taxon>
    </lineage>
</organism>
<feature type="region of interest" description="Disordered" evidence="1">
    <location>
        <begin position="103"/>
        <end position="127"/>
    </location>
</feature>
<evidence type="ECO:0000313" key="3">
    <source>
        <dbReference type="Proteomes" id="UP000235392"/>
    </source>
</evidence>
<feature type="region of interest" description="Disordered" evidence="1">
    <location>
        <begin position="1"/>
        <end position="41"/>
    </location>
</feature>
<reference evidence="2 3" key="1">
    <citation type="submission" date="2017-11" db="EMBL/GenBank/DDBJ databases">
        <title>De novo assembly and phasing of dikaryotic genomes from two isolates of Puccinia coronata f. sp. avenae, the causal agent of oat crown rust.</title>
        <authorList>
            <person name="Miller M.E."/>
            <person name="Zhang Y."/>
            <person name="Omidvar V."/>
            <person name="Sperschneider J."/>
            <person name="Schwessinger B."/>
            <person name="Raley C."/>
            <person name="Palmer J.M."/>
            <person name="Garnica D."/>
            <person name="Upadhyaya N."/>
            <person name="Rathjen J."/>
            <person name="Taylor J.M."/>
            <person name="Park R.F."/>
            <person name="Dodds P.N."/>
            <person name="Hirsch C.D."/>
            <person name="Kianian S.F."/>
            <person name="Figueroa M."/>
        </authorList>
    </citation>
    <scope>NUCLEOTIDE SEQUENCE [LARGE SCALE GENOMIC DNA]</scope>
    <source>
        <strain evidence="2">12SD80</strain>
    </source>
</reference>
<evidence type="ECO:0000256" key="1">
    <source>
        <dbReference type="SAM" id="MobiDB-lite"/>
    </source>
</evidence>
<evidence type="ECO:0000313" key="2">
    <source>
        <dbReference type="EMBL" id="PLW40517.1"/>
    </source>
</evidence>
<accession>A0A2N5USB0</accession>
<sequence length="329" mass="37116">MSGPKRNQSKGKASERVQNPELRSSSPLVAEPATSVHSQNDLATQLHKLETRYKAALRTSSEAKDIAEINSERMVDIEKQIGHMVDAINGITDSVNALQTVTAANTSSSRPSTINTPPVKTEEDPTPKYSFRMKNFLKDPMALHRSIHSEISYLKFNGENFTHWERQLNTTLEFVFHKDDFLNSNGWSLLDHDQRPSVTILLRSSIDKVLSTAVSGGKTPKEIYKLICDRCKRCDRQNKLNIVNQLGNFVASERQSSNSIFLQQFQDFVIELKQKKITVDELLGLILQSIIKPPTSSDENAFRNNLNHRLNTLTETPSFDRVPLKPTPS</sequence>
<name>A0A2N5USB0_9BASI</name>
<gene>
    <name evidence="2" type="ORF">PCASD_08858</name>
</gene>
<proteinExistence type="predicted"/>
<protein>
    <submittedName>
        <fullName evidence="2">Uncharacterized protein</fullName>
    </submittedName>
</protein>